<dbReference type="Proteomes" id="UP000001812">
    <property type="component" value="Chromosome II"/>
</dbReference>
<organism evidence="2">
    <name type="scientific">Burkholderia pseudomallei 1710a</name>
    <dbReference type="NCBI Taxonomy" id="320371"/>
    <lineage>
        <taxon>Bacteria</taxon>
        <taxon>Pseudomonadati</taxon>
        <taxon>Pseudomonadota</taxon>
        <taxon>Betaproteobacteria</taxon>
        <taxon>Burkholderiales</taxon>
        <taxon>Burkholderiaceae</taxon>
        <taxon>Burkholderia</taxon>
        <taxon>pseudomallei group</taxon>
    </lineage>
</organism>
<feature type="region of interest" description="Disordered" evidence="1">
    <location>
        <begin position="1"/>
        <end position="20"/>
    </location>
</feature>
<accession>A0A0E1W3J0</accession>
<evidence type="ECO:0000313" key="2">
    <source>
        <dbReference type="EMBL" id="EET04242.1"/>
    </source>
</evidence>
<proteinExistence type="predicted"/>
<protein>
    <submittedName>
        <fullName evidence="2">Uncharacterized protein</fullName>
    </submittedName>
</protein>
<reference evidence="2" key="1">
    <citation type="submission" date="2009-05" db="EMBL/GenBank/DDBJ databases">
        <authorList>
            <person name="Harkins D.M."/>
            <person name="DeShazer D."/>
            <person name="Woods D.E."/>
            <person name="Brinkac L.M."/>
            <person name="Brown K.A."/>
            <person name="Hung G.C."/>
            <person name="Tuanyok A."/>
            <person name="Zhang B."/>
            <person name="Nierman W.C."/>
        </authorList>
    </citation>
    <scope>NUCLEOTIDE SEQUENCE [LARGE SCALE GENOMIC DNA]</scope>
    <source>
        <strain evidence="2">1710a</strain>
    </source>
</reference>
<dbReference type="AlphaFoldDB" id="A0A0E1W3J0"/>
<dbReference type="EMBL" id="CM000833">
    <property type="protein sequence ID" value="EET04242.1"/>
    <property type="molecule type" value="Genomic_DNA"/>
</dbReference>
<sequence>MSRSVLGARCGAAAAPSSGGRVIESSSHRVIESSSHRVIDLSNPFTFTFH</sequence>
<evidence type="ECO:0000256" key="1">
    <source>
        <dbReference type="SAM" id="MobiDB-lite"/>
    </source>
</evidence>
<dbReference type="HOGENOM" id="CLU_3059380_0_0_4"/>
<gene>
    <name evidence="2" type="ORF">BURPS1710A_A1294</name>
</gene>
<name>A0A0E1W3J0_BURPE</name>